<dbReference type="Gene3D" id="1.20.1250.20">
    <property type="entry name" value="MFS general substrate transporter like domains"/>
    <property type="match status" value="1"/>
</dbReference>
<feature type="transmembrane region" description="Helical" evidence="6">
    <location>
        <begin position="319"/>
        <end position="340"/>
    </location>
</feature>
<dbReference type="Pfam" id="PF07690">
    <property type="entry name" value="MFS_1"/>
    <property type="match status" value="1"/>
</dbReference>
<feature type="transmembrane region" description="Helical" evidence="6">
    <location>
        <begin position="124"/>
        <end position="145"/>
    </location>
</feature>
<gene>
    <name evidence="8" type="ORF">O1G22_17085</name>
</gene>
<organism evidence="8 9">
    <name type="scientific">Streptomyces camelliae</name>
    <dbReference type="NCBI Taxonomy" id="3004093"/>
    <lineage>
        <taxon>Bacteria</taxon>
        <taxon>Bacillati</taxon>
        <taxon>Actinomycetota</taxon>
        <taxon>Actinomycetes</taxon>
        <taxon>Kitasatosporales</taxon>
        <taxon>Streptomycetaceae</taxon>
        <taxon>Streptomyces</taxon>
    </lineage>
</organism>
<evidence type="ECO:0000259" key="7">
    <source>
        <dbReference type="PROSITE" id="PS50850"/>
    </source>
</evidence>
<evidence type="ECO:0000256" key="5">
    <source>
        <dbReference type="SAM" id="MobiDB-lite"/>
    </source>
</evidence>
<accession>A0ABY7P822</accession>
<keyword evidence="4 6" id="KW-0472">Membrane</keyword>
<feature type="transmembrane region" description="Helical" evidence="6">
    <location>
        <begin position="263"/>
        <end position="282"/>
    </location>
</feature>
<evidence type="ECO:0000256" key="6">
    <source>
        <dbReference type="SAM" id="Phobius"/>
    </source>
</evidence>
<feature type="transmembrane region" description="Helical" evidence="6">
    <location>
        <begin position="64"/>
        <end position="84"/>
    </location>
</feature>
<feature type="transmembrane region" description="Helical" evidence="6">
    <location>
        <begin position="184"/>
        <end position="203"/>
    </location>
</feature>
<evidence type="ECO:0000256" key="2">
    <source>
        <dbReference type="ARBA" id="ARBA00022692"/>
    </source>
</evidence>
<dbReference type="Proteomes" id="UP001212326">
    <property type="component" value="Chromosome"/>
</dbReference>
<dbReference type="InterPro" id="IPR011701">
    <property type="entry name" value="MFS"/>
</dbReference>
<dbReference type="EMBL" id="CP115300">
    <property type="protein sequence ID" value="WBO64428.1"/>
    <property type="molecule type" value="Genomic_DNA"/>
</dbReference>
<protein>
    <submittedName>
        <fullName evidence="8">MFS transporter</fullName>
    </submittedName>
</protein>
<name>A0ABY7P822_9ACTN</name>
<feature type="transmembrane region" description="Helical" evidence="6">
    <location>
        <begin position="157"/>
        <end position="178"/>
    </location>
</feature>
<evidence type="ECO:0000313" key="9">
    <source>
        <dbReference type="Proteomes" id="UP001212326"/>
    </source>
</evidence>
<dbReference type="CDD" id="cd17324">
    <property type="entry name" value="MFS_NepI_like"/>
    <property type="match status" value="1"/>
</dbReference>
<feature type="transmembrane region" description="Helical" evidence="6">
    <location>
        <begin position="236"/>
        <end position="257"/>
    </location>
</feature>
<keyword evidence="9" id="KW-1185">Reference proteome</keyword>
<evidence type="ECO:0000256" key="3">
    <source>
        <dbReference type="ARBA" id="ARBA00022989"/>
    </source>
</evidence>
<keyword evidence="3 6" id="KW-1133">Transmembrane helix</keyword>
<feature type="transmembrane region" description="Helical" evidence="6">
    <location>
        <begin position="294"/>
        <end position="313"/>
    </location>
</feature>
<keyword evidence="2 6" id="KW-0812">Transmembrane</keyword>
<feature type="transmembrane region" description="Helical" evidence="6">
    <location>
        <begin position="96"/>
        <end position="118"/>
    </location>
</feature>
<feature type="transmembrane region" description="Helical" evidence="6">
    <location>
        <begin position="30"/>
        <end position="52"/>
    </location>
</feature>
<dbReference type="PROSITE" id="PS50850">
    <property type="entry name" value="MFS"/>
    <property type="match status" value="1"/>
</dbReference>
<dbReference type="InterPro" id="IPR036259">
    <property type="entry name" value="MFS_trans_sf"/>
</dbReference>
<feature type="region of interest" description="Disordered" evidence="5">
    <location>
        <begin position="1"/>
        <end position="24"/>
    </location>
</feature>
<evidence type="ECO:0000256" key="1">
    <source>
        <dbReference type="ARBA" id="ARBA00004651"/>
    </source>
</evidence>
<reference evidence="8 9" key="1">
    <citation type="submission" date="2022-12" db="EMBL/GenBank/DDBJ databases">
        <authorList>
            <person name="Mo P."/>
        </authorList>
    </citation>
    <scope>NUCLEOTIDE SEQUENCE [LARGE SCALE GENOMIC DNA]</scope>
    <source>
        <strain evidence="8 9">HUAS 2-6</strain>
    </source>
</reference>
<proteinExistence type="predicted"/>
<feature type="transmembrane region" description="Helical" evidence="6">
    <location>
        <begin position="386"/>
        <end position="405"/>
    </location>
</feature>
<comment type="subcellular location">
    <subcellularLocation>
        <location evidence="1">Cell membrane</location>
        <topology evidence="1">Multi-pass membrane protein</topology>
    </subcellularLocation>
</comment>
<dbReference type="SUPFAM" id="SSF103473">
    <property type="entry name" value="MFS general substrate transporter"/>
    <property type="match status" value="1"/>
</dbReference>
<sequence length="412" mass="41735">MTVPAPTGRTDPNQLPTDETAAPSAPHPRLITLLAAACGLIAACLYYCQPLLPRIADSYGASPSAVGALVTATQAGYTLGLLLIVPLGDIVARRRLIAILLGAAGAGMLLSGAAPALWVLQAGGFAVGAGAVVIQILIPYAASIVPADQRGRAMATLLTGVLLGILCSRTAAGLLGGAFGWRTVFLAAAGTLAAVALLLVRLLPPSPPDVSLGYGAQLAATLRLAAAEPVLRRRSLIGACCFAAFSVFWATSAFLLAGPHYGWSTSAIGLFALVGAAGAIAAKATGRIVDTGREAVATGVLLALGVAAFAALWPGGRSLAWLVAGVLVLDVVVHGVHLLNMSVVYDLPDHPRARIASVYMTSYYLGGAAGSAIGVTAYRFGGWEAVPATGAALLAVGLVVWAVGLRRRTGRR</sequence>
<dbReference type="PANTHER" id="PTHR42910">
    <property type="entry name" value="TRANSPORTER SCO4007-RELATED"/>
    <property type="match status" value="1"/>
</dbReference>
<dbReference type="InterPro" id="IPR020846">
    <property type="entry name" value="MFS_dom"/>
</dbReference>
<feature type="domain" description="Major facilitator superfamily (MFS) profile" evidence="7">
    <location>
        <begin position="30"/>
        <end position="412"/>
    </location>
</feature>
<evidence type="ECO:0000256" key="4">
    <source>
        <dbReference type="ARBA" id="ARBA00023136"/>
    </source>
</evidence>
<dbReference type="RefSeq" id="WP_270082135.1">
    <property type="nucleotide sequence ID" value="NZ_CP115300.1"/>
</dbReference>
<dbReference type="PANTHER" id="PTHR42910:SF1">
    <property type="entry name" value="MAJOR FACILITATOR SUPERFAMILY (MFS) PROFILE DOMAIN-CONTAINING PROTEIN"/>
    <property type="match status" value="1"/>
</dbReference>
<feature type="transmembrane region" description="Helical" evidence="6">
    <location>
        <begin position="361"/>
        <end position="380"/>
    </location>
</feature>
<evidence type="ECO:0000313" key="8">
    <source>
        <dbReference type="EMBL" id="WBO64428.1"/>
    </source>
</evidence>